<name>A0A080N6K5_9BIFI</name>
<accession>A0A080N6K5</accession>
<keyword evidence="1" id="KW-0812">Transmembrane</keyword>
<organism evidence="2 3">
    <name type="scientific">Bifidobacterium bombi DSM 19703</name>
    <dbReference type="NCBI Taxonomy" id="1341695"/>
    <lineage>
        <taxon>Bacteria</taxon>
        <taxon>Bacillati</taxon>
        <taxon>Actinomycetota</taxon>
        <taxon>Actinomycetes</taxon>
        <taxon>Bifidobacteriales</taxon>
        <taxon>Bifidobacteriaceae</taxon>
        <taxon>Bifidobacterium</taxon>
    </lineage>
</organism>
<keyword evidence="1" id="KW-1133">Transmembrane helix</keyword>
<feature type="transmembrane region" description="Helical" evidence="1">
    <location>
        <begin position="138"/>
        <end position="156"/>
    </location>
</feature>
<protein>
    <submittedName>
        <fullName evidence="2">Uncharacterized protein</fullName>
    </submittedName>
</protein>
<reference evidence="2 3" key="1">
    <citation type="journal article" date="2014" name="Appl. Environ. Microbiol.">
        <title>Genomic encyclopedia of type strains of the genus Bifidobacterium.</title>
        <authorList>
            <person name="Milani C."/>
            <person name="Lugli G.A."/>
            <person name="Duranti S."/>
            <person name="Turroni F."/>
            <person name="Bottacini F."/>
            <person name="Mangifesta M."/>
            <person name="Sanchez B."/>
            <person name="Viappiani A."/>
            <person name="Mancabelli L."/>
            <person name="Taminiau B."/>
            <person name="Delcenserie V."/>
            <person name="Barrangou R."/>
            <person name="Margolles A."/>
            <person name="van Sinderen D."/>
            <person name="Ventura M."/>
        </authorList>
    </citation>
    <scope>NUCLEOTIDE SEQUENCE [LARGE SCALE GENOMIC DNA]</scope>
    <source>
        <strain evidence="2 3">DSM 19703</strain>
    </source>
</reference>
<dbReference type="EMBL" id="ATLK01000001">
    <property type="protein sequence ID" value="KFF31704.1"/>
    <property type="molecule type" value="Genomic_DNA"/>
</dbReference>
<sequence length="217" mass="22828">MSKSSMSQSNESRRLLFIGGDALQLLRRAKGPLSAKQRCLKRGRMKTMVVVCLCFAVIHSLLSMGFTSGAIHDDSLHAGFSFCFLVISFTYALLSLYLLGDWPRSCLGCDIGGSCFFARAAEVVPSVAALTFSLFEGFHGRLSGVMLLAFGIAVYVGSSMKKFLVACDDSVVADDADGVPASGMVAPAVEGVVAGPFELSGRLVSSGLSDSSNSSVL</sequence>
<feature type="transmembrane region" description="Helical" evidence="1">
    <location>
        <begin position="47"/>
        <end position="66"/>
    </location>
</feature>
<feature type="transmembrane region" description="Helical" evidence="1">
    <location>
        <begin position="111"/>
        <end position="132"/>
    </location>
</feature>
<gene>
    <name evidence="2" type="ORF">BBOMB_1091</name>
</gene>
<evidence type="ECO:0000256" key="1">
    <source>
        <dbReference type="SAM" id="Phobius"/>
    </source>
</evidence>
<comment type="caution">
    <text evidence="2">The sequence shown here is derived from an EMBL/GenBank/DDBJ whole genome shotgun (WGS) entry which is preliminary data.</text>
</comment>
<dbReference type="AlphaFoldDB" id="A0A080N6K5"/>
<dbReference type="Proteomes" id="UP000028730">
    <property type="component" value="Unassembled WGS sequence"/>
</dbReference>
<evidence type="ECO:0000313" key="3">
    <source>
        <dbReference type="Proteomes" id="UP000028730"/>
    </source>
</evidence>
<keyword evidence="3" id="KW-1185">Reference proteome</keyword>
<keyword evidence="1" id="KW-0472">Membrane</keyword>
<dbReference type="RefSeq" id="WP_044087978.1">
    <property type="nucleotide sequence ID" value="NZ_ATLK01000001.1"/>
</dbReference>
<feature type="transmembrane region" description="Helical" evidence="1">
    <location>
        <begin position="78"/>
        <end position="99"/>
    </location>
</feature>
<evidence type="ECO:0000313" key="2">
    <source>
        <dbReference type="EMBL" id="KFF31704.1"/>
    </source>
</evidence>
<proteinExistence type="predicted"/>